<dbReference type="RefSeq" id="WP_154418597.1">
    <property type="nucleotide sequence ID" value="NZ_VUNS01000011.1"/>
</dbReference>
<dbReference type="Proteomes" id="UP000435649">
    <property type="component" value="Unassembled WGS sequence"/>
</dbReference>
<protein>
    <submittedName>
        <fullName evidence="1">Uncharacterized protein</fullName>
    </submittedName>
</protein>
<dbReference type="AlphaFoldDB" id="A0A844G2L1"/>
<dbReference type="EMBL" id="VUNS01000011">
    <property type="protein sequence ID" value="MST97606.1"/>
    <property type="molecule type" value="Genomic_DNA"/>
</dbReference>
<organism evidence="1 2">
    <name type="scientific">Victivallis lenta</name>
    <dbReference type="NCBI Taxonomy" id="2606640"/>
    <lineage>
        <taxon>Bacteria</taxon>
        <taxon>Pseudomonadati</taxon>
        <taxon>Lentisphaerota</taxon>
        <taxon>Lentisphaeria</taxon>
        <taxon>Victivallales</taxon>
        <taxon>Victivallaceae</taxon>
        <taxon>Victivallis</taxon>
    </lineage>
</organism>
<gene>
    <name evidence="1" type="ORF">FYJ85_11210</name>
</gene>
<reference evidence="1 2" key="1">
    <citation type="submission" date="2019-08" db="EMBL/GenBank/DDBJ databases">
        <title>In-depth cultivation of the pig gut microbiome towards novel bacterial diversity and tailored functional studies.</title>
        <authorList>
            <person name="Wylensek D."/>
            <person name="Hitch T.C.A."/>
            <person name="Clavel T."/>
        </authorList>
    </citation>
    <scope>NUCLEOTIDE SEQUENCE [LARGE SCALE GENOMIC DNA]</scope>
    <source>
        <strain evidence="1 2">BBE-744-WT-12</strain>
    </source>
</reference>
<accession>A0A844G2L1</accession>
<name>A0A844G2L1_9BACT</name>
<evidence type="ECO:0000313" key="1">
    <source>
        <dbReference type="EMBL" id="MST97606.1"/>
    </source>
</evidence>
<comment type="caution">
    <text evidence="1">The sequence shown here is derived from an EMBL/GenBank/DDBJ whole genome shotgun (WGS) entry which is preliminary data.</text>
</comment>
<evidence type="ECO:0000313" key="2">
    <source>
        <dbReference type="Proteomes" id="UP000435649"/>
    </source>
</evidence>
<proteinExistence type="predicted"/>
<sequence length="71" mass="8023">MFAEDVLHDIEQMICGRATDAVKKRTVDGVSLEYYSIEELLILRDKFKYLAAAESGEAPQLPGQVFLEFRG</sequence>
<keyword evidence="2" id="KW-1185">Reference proteome</keyword>